<dbReference type="InterPro" id="IPR008271">
    <property type="entry name" value="Ser/Thr_kinase_AS"/>
</dbReference>
<dbReference type="Proteomes" id="UP000317940">
    <property type="component" value="Unassembled WGS sequence"/>
</dbReference>
<evidence type="ECO:0000313" key="9">
    <source>
        <dbReference type="Proteomes" id="UP000317940"/>
    </source>
</evidence>
<evidence type="ECO:0000259" key="7">
    <source>
        <dbReference type="PROSITE" id="PS50011"/>
    </source>
</evidence>
<dbReference type="GO" id="GO:0004674">
    <property type="term" value="F:protein serine/threonine kinase activity"/>
    <property type="evidence" value="ECO:0007669"/>
    <property type="project" value="UniProtKB-KW"/>
</dbReference>
<keyword evidence="1" id="KW-0808">Transferase</keyword>
<evidence type="ECO:0000256" key="1">
    <source>
        <dbReference type="ARBA" id="ARBA00022679"/>
    </source>
</evidence>
<evidence type="ECO:0000256" key="4">
    <source>
        <dbReference type="ARBA" id="ARBA00022840"/>
    </source>
</evidence>
<feature type="binding site" evidence="5">
    <location>
        <position position="43"/>
    </location>
    <ligand>
        <name>ATP</name>
        <dbReference type="ChEBI" id="CHEBI:30616"/>
    </ligand>
</feature>
<keyword evidence="3 8" id="KW-0418">Kinase</keyword>
<dbReference type="InterPro" id="IPR011047">
    <property type="entry name" value="Quinoprotein_ADH-like_sf"/>
</dbReference>
<dbReference type="InterPro" id="IPR015943">
    <property type="entry name" value="WD40/YVTN_repeat-like_dom_sf"/>
</dbReference>
<dbReference type="SMART" id="SM00220">
    <property type="entry name" value="S_TKc"/>
    <property type="match status" value="1"/>
</dbReference>
<comment type="caution">
    <text evidence="8">The sequence shown here is derived from an EMBL/GenBank/DDBJ whole genome shotgun (WGS) entry which is preliminary data.</text>
</comment>
<evidence type="ECO:0000256" key="6">
    <source>
        <dbReference type="SAM" id="MobiDB-lite"/>
    </source>
</evidence>
<dbReference type="EMBL" id="VIWT01000009">
    <property type="protein sequence ID" value="TWF71397.1"/>
    <property type="molecule type" value="Genomic_DNA"/>
</dbReference>
<dbReference type="Gene3D" id="2.40.10.480">
    <property type="match status" value="2"/>
</dbReference>
<gene>
    <name evidence="8" type="ORF">FHX73_1927</name>
</gene>
<keyword evidence="8" id="KW-0723">Serine/threonine-protein kinase</keyword>
<organism evidence="8 9">
    <name type="scientific">Kitasatospora viridis</name>
    <dbReference type="NCBI Taxonomy" id="281105"/>
    <lineage>
        <taxon>Bacteria</taxon>
        <taxon>Bacillati</taxon>
        <taxon>Actinomycetota</taxon>
        <taxon>Actinomycetes</taxon>
        <taxon>Kitasatosporales</taxon>
        <taxon>Streptomycetaceae</taxon>
        <taxon>Kitasatospora</taxon>
    </lineage>
</organism>
<dbReference type="AlphaFoldDB" id="A0A561S981"/>
<keyword evidence="4 5" id="KW-0067">ATP-binding</keyword>
<dbReference type="PANTHER" id="PTHR43289:SF34">
    <property type="entry name" value="SERINE_THREONINE-PROTEIN KINASE YBDM-RELATED"/>
    <property type="match status" value="1"/>
</dbReference>
<keyword evidence="2 5" id="KW-0547">Nucleotide-binding</keyword>
<dbReference type="SUPFAM" id="SSF50998">
    <property type="entry name" value="Quinoprotein alcohol dehydrogenase-like"/>
    <property type="match status" value="2"/>
</dbReference>
<dbReference type="InterPro" id="IPR002372">
    <property type="entry name" value="PQQ_rpt_dom"/>
</dbReference>
<dbReference type="InterPro" id="IPR000719">
    <property type="entry name" value="Prot_kinase_dom"/>
</dbReference>
<dbReference type="SMART" id="SM00564">
    <property type="entry name" value="PQQ"/>
    <property type="match status" value="5"/>
</dbReference>
<feature type="region of interest" description="Disordered" evidence="6">
    <location>
        <begin position="379"/>
        <end position="400"/>
    </location>
</feature>
<evidence type="ECO:0000256" key="2">
    <source>
        <dbReference type="ARBA" id="ARBA00022741"/>
    </source>
</evidence>
<dbReference type="Pfam" id="PF00069">
    <property type="entry name" value="Pkinase"/>
    <property type="match status" value="1"/>
</dbReference>
<dbReference type="InterPro" id="IPR017441">
    <property type="entry name" value="Protein_kinase_ATP_BS"/>
</dbReference>
<dbReference type="Pfam" id="PF13360">
    <property type="entry name" value="PQQ_2"/>
    <property type="match status" value="1"/>
</dbReference>
<evidence type="ECO:0000313" key="8">
    <source>
        <dbReference type="EMBL" id="TWF71397.1"/>
    </source>
</evidence>
<feature type="compositionally biased region" description="Low complexity" evidence="6">
    <location>
        <begin position="311"/>
        <end position="320"/>
    </location>
</feature>
<feature type="domain" description="Protein kinase" evidence="7">
    <location>
        <begin position="15"/>
        <end position="276"/>
    </location>
</feature>
<dbReference type="PROSITE" id="PS50011">
    <property type="entry name" value="PROTEIN_KINASE_DOM"/>
    <property type="match status" value="1"/>
</dbReference>
<evidence type="ECO:0000256" key="5">
    <source>
        <dbReference type="PROSITE-ProRule" id="PRU10141"/>
    </source>
</evidence>
<dbReference type="RefSeq" id="WP_145911614.1">
    <property type="nucleotide sequence ID" value="NZ_BAAAMZ010000028.1"/>
</dbReference>
<dbReference type="InterPro" id="IPR018391">
    <property type="entry name" value="PQQ_b-propeller_rpt"/>
</dbReference>
<dbReference type="InterPro" id="IPR011009">
    <property type="entry name" value="Kinase-like_dom_sf"/>
</dbReference>
<keyword evidence="9" id="KW-1185">Reference proteome</keyword>
<reference evidence="8 9" key="1">
    <citation type="submission" date="2019-06" db="EMBL/GenBank/DDBJ databases">
        <title>Sequencing the genomes of 1000 actinobacteria strains.</title>
        <authorList>
            <person name="Klenk H.-P."/>
        </authorList>
    </citation>
    <scope>NUCLEOTIDE SEQUENCE [LARGE SCALE GENOMIC DNA]</scope>
    <source>
        <strain evidence="8 9">DSM 44826</strain>
    </source>
</reference>
<feature type="region of interest" description="Disordered" evidence="6">
    <location>
        <begin position="307"/>
        <end position="334"/>
    </location>
</feature>
<proteinExistence type="predicted"/>
<protein>
    <submittedName>
        <fullName evidence="8">Serine/threonine protein kinase</fullName>
    </submittedName>
</protein>
<dbReference type="PROSITE" id="PS00108">
    <property type="entry name" value="PROTEIN_KINASE_ST"/>
    <property type="match status" value="1"/>
</dbReference>
<accession>A0A561S981</accession>
<dbReference type="Gene3D" id="2.130.10.10">
    <property type="entry name" value="YVTN repeat-like/Quinoprotein amine dehydrogenase"/>
    <property type="match status" value="1"/>
</dbReference>
<dbReference type="Gene3D" id="3.30.200.20">
    <property type="entry name" value="Phosphorylase Kinase, domain 1"/>
    <property type="match status" value="1"/>
</dbReference>
<dbReference type="PROSITE" id="PS00107">
    <property type="entry name" value="PROTEIN_KINASE_ATP"/>
    <property type="match status" value="1"/>
</dbReference>
<sequence>MKPLVPGDPLRIGPYTLLGRLGEGGMGTVFLGRSAGGRTVAVKLVRPELAGDTGFRARFRAEVAAARAASSVFTAPVVDADADGPVPWLATAFVPGVPLQQAVDRTGPLPEATLRALTAGIAEELRNIHAARLTHRDLKPSNVLLALDGPHVIDFGIARAADGTALTTAGAVLGTPAFMSPEQALGEQVGPAADVFALGATIVCAATGSSPFAGGSAMEILRRVVEEEPELGGLPAGLRLLVAACLAKRAQDRPAPAEIVAAVERSGGSTAYGNWLPPQLIAAVEEAAAVLAPVPLAAPDLRLASSGRTEPLPAAGQPGQPGWPGGPGPLTGPTVDLGRVGGRPGPGLSRRRLLLGAGGGLVLAGAVGAAAALTLRQGPSKAASPSAGGSPRPAATDPSRSLDVKATATALWTAPSDPLLQVLIAKDKVIAVGDQGIRAFDRSGKPVWGPVANSTFGAKAGMGGLPALVVGDLLFAAGGTGALQTDHAVNALSVDTGQTAWSIGSSGLSMQSIWLPGALNGIVYATGSGFGTMNAAGGPAFSVGDFLWAVDPSTRQILWQTTLGQTQGQQRVLVPATGSHLLLVSANTDRTDPKLIGVDVGAGGRSSWQQNAPGAGTSVGMDDFSVASNDPAHCWANGLFLYASDHLYAVDPANGNLVWHTQQQSMFSSVVASADGTWAYAAGMDGKGNIQVHAVDTADGTLRWAGSVPASVQSPVASLQCADGNLYLWVTGKLWALDPATGNGRWTYEFGSGDQYAVAIPLAAGGGRVYGMGDTGLVALDATGKPSGS</sequence>
<name>A0A561S981_9ACTN</name>
<dbReference type="Gene3D" id="1.10.510.10">
    <property type="entry name" value="Transferase(Phosphotransferase) domain 1"/>
    <property type="match status" value="1"/>
</dbReference>
<dbReference type="SUPFAM" id="SSF56112">
    <property type="entry name" value="Protein kinase-like (PK-like)"/>
    <property type="match status" value="1"/>
</dbReference>
<evidence type="ECO:0000256" key="3">
    <source>
        <dbReference type="ARBA" id="ARBA00022777"/>
    </source>
</evidence>
<feature type="compositionally biased region" description="Low complexity" evidence="6">
    <location>
        <begin position="379"/>
        <end position="395"/>
    </location>
</feature>
<dbReference type="GO" id="GO:0005524">
    <property type="term" value="F:ATP binding"/>
    <property type="evidence" value="ECO:0007669"/>
    <property type="project" value="UniProtKB-UniRule"/>
</dbReference>
<dbReference type="PANTHER" id="PTHR43289">
    <property type="entry name" value="MITOGEN-ACTIVATED PROTEIN KINASE KINASE KINASE 20-RELATED"/>
    <property type="match status" value="1"/>
</dbReference>
<dbReference type="CDD" id="cd14014">
    <property type="entry name" value="STKc_PknB_like"/>
    <property type="match status" value="1"/>
</dbReference>
<dbReference type="OrthoDB" id="3874094at2"/>